<gene>
    <name evidence="1" type="ORF">NE237_015177</name>
</gene>
<sequence>MQVLVDGSKRIQVLVDGCKLLVDDGRKRENRAGCSLRLVRMLERREVQFAAGLVDGGKRMQVLVDGGKRMQVLVDDAKQVLVDGRWSIDVGKNIDGSCRGGNRRSMMGGGNV</sequence>
<protein>
    <submittedName>
        <fullName evidence="1">Uncharacterized protein</fullName>
    </submittedName>
</protein>
<reference evidence="1" key="1">
    <citation type="journal article" date="2023" name="Plant J.">
        <title>The genome of the king protea, Protea cynaroides.</title>
        <authorList>
            <person name="Chang J."/>
            <person name="Duong T.A."/>
            <person name="Schoeman C."/>
            <person name="Ma X."/>
            <person name="Roodt D."/>
            <person name="Barker N."/>
            <person name="Li Z."/>
            <person name="Van de Peer Y."/>
            <person name="Mizrachi E."/>
        </authorList>
    </citation>
    <scope>NUCLEOTIDE SEQUENCE</scope>
    <source>
        <tissue evidence="1">Young leaves</tissue>
    </source>
</reference>
<accession>A0A9Q0KDS9</accession>
<comment type="caution">
    <text evidence="1">The sequence shown here is derived from an EMBL/GenBank/DDBJ whole genome shotgun (WGS) entry which is preliminary data.</text>
</comment>
<proteinExistence type="predicted"/>
<organism evidence="1 2">
    <name type="scientific">Protea cynaroides</name>
    <dbReference type="NCBI Taxonomy" id="273540"/>
    <lineage>
        <taxon>Eukaryota</taxon>
        <taxon>Viridiplantae</taxon>
        <taxon>Streptophyta</taxon>
        <taxon>Embryophyta</taxon>
        <taxon>Tracheophyta</taxon>
        <taxon>Spermatophyta</taxon>
        <taxon>Magnoliopsida</taxon>
        <taxon>Proteales</taxon>
        <taxon>Proteaceae</taxon>
        <taxon>Protea</taxon>
    </lineage>
</organism>
<evidence type="ECO:0000313" key="1">
    <source>
        <dbReference type="EMBL" id="KAJ4968476.1"/>
    </source>
</evidence>
<keyword evidence="2" id="KW-1185">Reference proteome</keyword>
<dbReference type="EMBL" id="JAMYWD010000006">
    <property type="protein sequence ID" value="KAJ4968476.1"/>
    <property type="molecule type" value="Genomic_DNA"/>
</dbReference>
<dbReference type="Proteomes" id="UP001141806">
    <property type="component" value="Unassembled WGS sequence"/>
</dbReference>
<dbReference type="AlphaFoldDB" id="A0A9Q0KDS9"/>
<evidence type="ECO:0000313" key="2">
    <source>
        <dbReference type="Proteomes" id="UP001141806"/>
    </source>
</evidence>
<name>A0A9Q0KDS9_9MAGN</name>